<dbReference type="InterPro" id="IPR029055">
    <property type="entry name" value="Ntn_hydrolases_N"/>
</dbReference>
<comment type="catalytic activity">
    <reaction evidence="8 9">
        <text>an N-terminal (5-L-glutamyl)-[peptide] + an alpha-amino acid = 5-L-glutamyl amino acid + an N-terminal L-alpha-aminoacyl-[peptide]</text>
        <dbReference type="Rhea" id="RHEA:23904"/>
        <dbReference type="Rhea" id="RHEA-COMP:9780"/>
        <dbReference type="Rhea" id="RHEA-COMP:9795"/>
        <dbReference type="ChEBI" id="CHEBI:77644"/>
        <dbReference type="ChEBI" id="CHEBI:78597"/>
        <dbReference type="ChEBI" id="CHEBI:78599"/>
        <dbReference type="ChEBI" id="CHEBI:78608"/>
        <dbReference type="EC" id="2.3.2.2"/>
    </reaction>
</comment>
<dbReference type="EMBL" id="JAPMLT010000004">
    <property type="protein sequence ID" value="MCX7570311.1"/>
    <property type="molecule type" value="Genomic_DNA"/>
</dbReference>
<comment type="catalytic activity">
    <reaction evidence="2 9">
        <text>glutathione + H2O = L-cysteinylglycine + L-glutamate</text>
        <dbReference type="Rhea" id="RHEA:28807"/>
        <dbReference type="ChEBI" id="CHEBI:15377"/>
        <dbReference type="ChEBI" id="CHEBI:29985"/>
        <dbReference type="ChEBI" id="CHEBI:57925"/>
        <dbReference type="ChEBI" id="CHEBI:61694"/>
        <dbReference type="EC" id="3.4.19.13"/>
    </reaction>
</comment>
<dbReference type="PRINTS" id="PR01210">
    <property type="entry name" value="GGTRANSPTASE"/>
</dbReference>
<dbReference type="PANTHER" id="PTHR43199">
    <property type="entry name" value="GLUTATHIONE HYDROLASE"/>
    <property type="match status" value="1"/>
</dbReference>
<dbReference type="InterPro" id="IPR055262">
    <property type="entry name" value="GGT_CS"/>
</dbReference>
<feature type="chain" id="PRO_5045721513" description="Glutathione hydrolase proenzyme" evidence="10">
    <location>
        <begin position="27"/>
        <end position="705"/>
    </location>
</feature>
<keyword evidence="7 9" id="KW-0012">Acyltransferase</keyword>
<evidence type="ECO:0000256" key="8">
    <source>
        <dbReference type="ARBA" id="ARBA00047417"/>
    </source>
</evidence>
<evidence type="ECO:0000259" key="11">
    <source>
        <dbReference type="Pfam" id="PF07833"/>
    </source>
</evidence>
<evidence type="ECO:0000256" key="3">
    <source>
        <dbReference type="ARBA" id="ARBA00009381"/>
    </source>
</evidence>
<dbReference type="InterPro" id="IPR051792">
    <property type="entry name" value="GGT_bact"/>
</dbReference>
<keyword evidence="4 9" id="KW-0808">Transferase</keyword>
<feature type="domain" description="Copper amine oxidase-like N-terminal" evidence="11">
    <location>
        <begin position="655"/>
        <end position="686"/>
    </location>
</feature>
<evidence type="ECO:0000313" key="13">
    <source>
        <dbReference type="Proteomes" id="UP001208017"/>
    </source>
</evidence>
<evidence type="ECO:0000256" key="6">
    <source>
        <dbReference type="ARBA" id="ARBA00023145"/>
    </source>
</evidence>
<organism evidence="12 13">
    <name type="scientific">Tumebacillus lacus</name>
    <dbReference type="NCBI Taxonomy" id="2995335"/>
    <lineage>
        <taxon>Bacteria</taxon>
        <taxon>Bacillati</taxon>
        <taxon>Bacillota</taxon>
        <taxon>Bacilli</taxon>
        <taxon>Bacillales</taxon>
        <taxon>Alicyclobacillaceae</taxon>
        <taxon>Tumebacillus</taxon>
    </lineage>
</organism>
<comment type="subunit">
    <text evidence="9">This enzyme consists of two polypeptide chains, which are synthesized in precursor form from a single polypeptide.</text>
</comment>
<keyword evidence="10" id="KW-0732">Signal</keyword>
<dbReference type="PANTHER" id="PTHR43199:SF1">
    <property type="entry name" value="GLUTATHIONE HYDROLASE PROENZYME"/>
    <property type="match status" value="1"/>
</dbReference>
<dbReference type="NCBIfam" id="TIGR00066">
    <property type="entry name" value="g_glut_trans"/>
    <property type="match status" value="1"/>
</dbReference>
<dbReference type="Proteomes" id="UP001208017">
    <property type="component" value="Unassembled WGS sequence"/>
</dbReference>
<dbReference type="InterPro" id="IPR012854">
    <property type="entry name" value="Cu_amine_oxidase-like_N"/>
</dbReference>
<dbReference type="SUPFAM" id="SSF56235">
    <property type="entry name" value="N-terminal nucleophile aminohydrolases (Ntn hydrolases)"/>
    <property type="match status" value="1"/>
</dbReference>
<protein>
    <recommendedName>
        <fullName evidence="9">Glutathione hydrolase proenzyme</fullName>
        <ecNumber evidence="9">2.3.2.2</ecNumber>
        <ecNumber evidence="9">3.4.19.13</ecNumber>
    </recommendedName>
    <component>
        <recommendedName>
            <fullName evidence="9">Glutathione hydrolase large chain</fullName>
        </recommendedName>
    </component>
    <component>
        <recommendedName>
            <fullName evidence="9">Glutathione hydrolase small chain</fullName>
        </recommendedName>
    </component>
</protein>
<evidence type="ECO:0000256" key="1">
    <source>
        <dbReference type="ARBA" id="ARBA00001049"/>
    </source>
</evidence>
<dbReference type="Pfam" id="PF07833">
    <property type="entry name" value="Cu_amine_oxidN1"/>
    <property type="match status" value="1"/>
</dbReference>
<dbReference type="PROSITE" id="PS00462">
    <property type="entry name" value="G_GLU_TRANSPEPTIDASE"/>
    <property type="match status" value="1"/>
</dbReference>
<sequence>MTRRGNVWTASALAVTLVVAPATAWAAETGLPGVPTGQPAATQGLVSASHPLAAEAGRQILSQGGNAVDAAAAVQMALNVVEPMMSGIGGGGFLMIYLKEQNKVAILDSRETAPGKSTPQLFLGRDGKPIPFAERHTNGNAVGVPGTLLGVETALAKYGTMNLSLVTQPAIRYADEGVPVNWATAKYIADNAAKLQKWGTAGAVFVPNGQPLKEGETLKQPELANTLKRVAEQGSDVLYEGELGDAIVAEVQRTGGMMTKDDLLRYQVKEREAVRGTYRGYEVVSMSPPSSGGLTVLEILKLMEGYNLPKMGNNSTDYLHRLIEAMHLSYADRAAYLADEDFRAVPRKGLLDDRYIAQRREGINPNYANAAVKPGDPWKYEERKQPLAAVPQTENPTGQTTHFSVVDKAGNLVAYTTTIEQVFGSGIMVPGYGVMLNNEMTDFDAVPGGVNQVEPYKRPLSSMSPTLVLQDGKPFMALGSPGGPTIIASVAQTLMNVIDFRMPIQEAILAPGIYSSAYPTVRWEPGLTQDARLELTSKGHSFEEQAAYIGNVQGVIFDYTTGKMYGGADNTRQGAVLGVDGGVNWTAPQAPVIATPTVQLPFKVKRNGASLPYSLGQLMLQDGTSYVEAEKLLLGLGAKGQNFSKHFVHFGGTTQYLPVRKVAESLGYLVEWDAKTATVLLTKEHPTAIGGAGKWYSEDEFKITK</sequence>
<dbReference type="RefSeq" id="WP_267151559.1">
    <property type="nucleotide sequence ID" value="NZ_JAPMLT010000004.1"/>
</dbReference>
<evidence type="ECO:0000256" key="4">
    <source>
        <dbReference type="ARBA" id="ARBA00022679"/>
    </source>
</evidence>
<name>A0ABT3X1I9_9BACL</name>
<comment type="similarity">
    <text evidence="3 9">Belongs to the gamma-glutamyltransferase family.</text>
</comment>
<evidence type="ECO:0000256" key="9">
    <source>
        <dbReference type="RuleBase" id="RU368036"/>
    </source>
</evidence>
<comment type="pathway">
    <text evidence="9">Sulfur metabolism; glutathione metabolism.</text>
</comment>
<keyword evidence="6 9" id="KW-0865">Zymogen</keyword>
<reference evidence="12 13" key="1">
    <citation type="submission" date="2022-11" db="EMBL/GenBank/DDBJ databases">
        <title>Study of microbial diversity in lake waters.</title>
        <authorList>
            <person name="Zhang J."/>
        </authorList>
    </citation>
    <scope>NUCLEOTIDE SEQUENCE [LARGE SCALE GENOMIC DNA]</scope>
    <source>
        <strain evidence="12 13">DT12</strain>
    </source>
</reference>
<comment type="catalytic activity">
    <reaction evidence="1 9">
        <text>an S-substituted glutathione + H2O = an S-substituted L-cysteinylglycine + L-glutamate</text>
        <dbReference type="Rhea" id="RHEA:59468"/>
        <dbReference type="ChEBI" id="CHEBI:15377"/>
        <dbReference type="ChEBI" id="CHEBI:29985"/>
        <dbReference type="ChEBI" id="CHEBI:90779"/>
        <dbReference type="ChEBI" id="CHEBI:143103"/>
        <dbReference type="EC" id="3.4.19.13"/>
    </reaction>
</comment>
<evidence type="ECO:0000256" key="2">
    <source>
        <dbReference type="ARBA" id="ARBA00001089"/>
    </source>
</evidence>
<feature type="signal peptide" evidence="10">
    <location>
        <begin position="1"/>
        <end position="26"/>
    </location>
</feature>
<dbReference type="EC" id="3.4.19.13" evidence="9"/>
<dbReference type="Gene3D" id="1.10.246.130">
    <property type="match status" value="1"/>
</dbReference>
<comment type="PTM">
    <text evidence="9">Cleaved by autocatalysis into a large and a small subunit.</text>
</comment>
<evidence type="ECO:0000256" key="7">
    <source>
        <dbReference type="ARBA" id="ARBA00023315"/>
    </source>
</evidence>
<dbReference type="InterPro" id="IPR000101">
    <property type="entry name" value="GGT_peptidase"/>
</dbReference>
<dbReference type="Pfam" id="PF01019">
    <property type="entry name" value="G_glu_transpept"/>
    <property type="match status" value="1"/>
</dbReference>
<dbReference type="InterPro" id="IPR043137">
    <property type="entry name" value="GGT_ssub_C"/>
</dbReference>
<evidence type="ECO:0000256" key="10">
    <source>
        <dbReference type="SAM" id="SignalP"/>
    </source>
</evidence>
<gene>
    <name evidence="12" type="primary">ggt</name>
    <name evidence="12" type="ORF">OS242_10080</name>
</gene>
<dbReference type="GO" id="GO:0103068">
    <property type="term" value="F:leukotriene C4 gamma-glutamyl transferase activity"/>
    <property type="evidence" value="ECO:0007669"/>
    <property type="project" value="UniProtKB-EC"/>
</dbReference>
<evidence type="ECO:0000256" key="5">
    <source>
        <dbReference type="ARBA" id="ARBA00022801"/>
    </source>
</evidence>
<dbReference type="InterPro" id="IPR043138">
    <property type="entry name" value="GGT_lsub"/>
</dbReference>
<comment type="caution">
    <text evidence="12">The sequence shown here is derived from an EMBL/GenBank/DDBJ whole genome shotgun (WGS) entry which is preliminary data.</text>
</comment>
<dbReference type="Gene3D" id="3.60.20.40">
    <property type="match status" value="1"/>
</dbReference>
<keyword evidence="9" id="KW-0317">Glutathione biosynthesis</keyword>
<keyword evidence="5 9" id="KW-0378">Hydrolase</keyword>
<keyword evidence="13" id="KW-1185">Reference proteome</keyword>
<dbReference type="EC" id="2.3.2.2" evidence="9"/>
<accession>A0ABT3X1I9</accession>
<proteinExistence type="inferred from homology"/>
<evidence type="ECO:0000313" key="12">
    <source>
        <dbReference type="EMBL" id="MCX7570311.1"/>
    </source>
</evidence>